<keyword evidence="2" id="KW-0378">Hydrolase</keyword>
<evidence type="ECO:0000313" key="3">
    <source>
        <dbReference type="Proteomes" id="UP000245207"/>
    </source>
</evidence>
<keyword evidence="2" id="KW-0067">ATP-binding</keyword>
<gene>
    <name evidence="2" type="ORF">CTI12_AA084120</name>
</gene>
<comment type="caution">
    <text evidence="2">The sequence shown here is derived from an EMBL/GenBank/DDBJ whole genome shotgun (WGS) entry which is preliminary data.</text>
</comment>
<proteinExistence type="predicted"/>
<dbReference type="InterPro" id="IPR039904">
    <property type="entry name" value="TRANK1"/>
</dbReference>
<keyword evidence="2" id="KW-0347">Helicase</keyword>
<feature type="compositionally biased region" description="Basic and acidic residues" evidence="1">
    <location>
        <begin position="257"/>
        <end position="268"/>
    </location>
</feature>
<dbReference type="GO" id="GO:0004386">
    <property type="term" value="F:helicase activity"/>
    <property type="evidence" value="ECO:0007669"/>
    <property type="project" value="UniProtKB-KW"/>
</dbReference>
<accession>A0A2U1Q1Z7</accession>
<feature type="region of interest" description="Disordered" evidence="1">
    <location>
        <begin position="244"/>
        <end position="278"/>
    </location>
</feature>
<dbReference type="PANTHER" id="PTHR21529">
    <property type="entry name" value="MAMMARY TURMOR VIRUS RECEPTOR HOMOLOG 1, 2 MTVR1, 2"/>
    <property type="match status" value="1"/>
</dbReference>
<dbReference type="OrthoDB" id="3156807at2759"/>
<reference evidence="2 3" key="1">
    <citation type="journal article" date="2018" name="Mol. Plant">
        <title>The genome of Artemisia annua provides insight into the evolution of Asteraceae family and artemisinin biosynthesis.</title>
        <authorList>
            <person name="Shen Q."/>
            <person name="Zhang L."/>
            <person name="Liao Z."/>
            <person name="Wang S."/>
            <person name="Yan T."/>
            <person name="Shi P."/>
            <person name="Liu M."/>
            <person name="Fu X."/>
            <person name="Pan Q."/>
            <person name="Wang Y."/>
            <person name="Lv Z."/>
            <person name="Lu X."/>
            <person name="Zhang F."/>
            <person name="Jiang W."/>
            <person name="Ma Y."/>
            <person name="Chen M."/>
            <person name="Hao X."/>
            <person name="Li L."/>
            <person name="Tang Y."/>
            <person name="Lv G."/>
            <person name="Zhou Y."/>
            <person name="Sun X."/>
            <person name="Brodelius P.E."/>
            <person name="Rose J.K.C."/>
            <person name="Tang K."/>
        </authorList>
    </citation>
    <scope>NUCLEOTIDE SEQUENCE [LARGE SCALE GENOMIC DNA]</scope>
    <source>
        <strain evidence="3">cv. Huhao1</strain>
        <tissue evidence="2">Leaf</tissue>
    </source>
</reference>
<evidence type="ECO:0000313" key="2">
    <source>
        <dbReference type="EMBL" id="PWA91973.1"/>
    </source>
</evidence>
<dbReference type="AlphaFoldDB" id="A0A2U1Q1Z7"/>
<organism evidence="2 3">
    <name type="scientific">Artemisia annua</name>
    <name type="common">Sweet wormwood</name>
    <dbReference type="NCBI Taxonomy" id="35608"/>
    <lineage>
        <taxon>Eukaryota</taxon>
        <taxon>Viridiplantae</taxon>
        <taxon>Streptophyta</taxon>
        <taxon>Embryophyta</taxon>
        <taxon>Tracheophyta</taxon>
        <taxon>Spermatophyta</taxon>
        <taxon>Magnoliopsida</taxon>
        <taxon>eudicotyledons</taxon>
        <taxon>Gunneridae</taxon>
        <taxon>Pentapetalae</taxon>
        <taxon>asterids</taxon>
        <taxon>campanulids</taxon>
        <taxon>Asterales</taxon>
        <taxon>Asteraceae</taxon>
        <taxon>Asteroideae</taxon>
        <taxon>Anthemideae</taxon>
        <taxon>Artemisiinae</taxon>
        <taxon>Artemisia</taxon>
    </lineage>
</organism>
<name>A0A2U1Q1Z7_ARTAN</name>
<dbReference type="PANTHER" id="PTHR21529:SF4">
    <property type="entry name" value="TPR AND ANKYRIN REPEAT-CONTAINING PROTEIN 1"/>
    <property type="match status" value="1"/>
</dbReference>
<dbReference type="STRING" id="35608.A0A2U1Q1Z7"/>
<keyword evidence="3" id="KW-1185">Reference proteome</keyword>
<dbReference type="Proteomes" id="UP000245207">
    <property type="component" value="Unassembled WGS sequence"/>
</dbReference>
<protein>
    <submittedName>
        <fullName evidence="2">UvrD-like Helicase, ATP-binding domain, P-loop containing nucleoside triphosphate hydrolase</fullName>
    </submittedName>
</protein>
<evidence type="ECO:0000256" key="1">
    <source>
        <dbReference type="SAM" id="MobiDB-lite"/>
    </source>
</evidence>
<dbReference type="EMBL" id="PKPP01000503">
    <property type="protein sequence ID" value="PWA91973.1"/>
    <property type="molecule type" value="Genomic_DNA"/>
</dbReference>
<dbReference type="GO" id="GO:0005524">
    <property type="term" value="F:ATP binding"/>
    <property type="evidence" value="ECO:0007669"/>
    <property type="project" value="UniProtKB-KW"/>
</dbReference>
<sequence length="278" mass="31123">MDALSDTFTANRRLSGHMSPDSFVHLLDRLISSNLWSCQTFYTTKSSFVGWCTYRHSPSTPIKQIPNQKFPPTVANFYVKIVQKILNNREDTISWLQRSSRSSYLPILVLRLIMMLSLVCLHLPDCSRVLLDLLCGGNNIAHLLPNKFASDLLSRRKGRRLNLNPEVVAEAFINIEDPLPILCSGDASPKIHAPCAIYVDLRKSFGEIMQALFLRKTTLGVQNPSTNDDCGMIDEATCSSTLPDANLNVDPVDSESQDAKNMKVEANNKGKNRKGKRK</sequence>
<dbReference type="GO" id="GO:0016787">
    <property type="term" value="F:hydrolase activity"/>
    <property type="evidence" value="ECO:0007669"/>
    <property type="project" value="UniProtKB-KW"/>
</dbReference>
<keyword evidence="2" id="KW-0547">Nucleotide-binding</keyword>